<protein>
    <submittedName>
        <fullName evidence="1">Uncharacterized protein</fullName>
    </submittedName>
</protein>
<name>I1YL84_METFJ</name>
<evidence type="ECO:0000313" key="1">
    <source>
        <dbReference type="EMBL" id="AFJ03677.1"/>
    </source>
</evidence>
<dbReference type="STRING" id="754477.Q7C_2556"/>
<sequence>MAVLIFLAWQAWPSLIGIKSAVSVYFSQRAIELPLRLAFRAQDNFICRN</sequence>
<organism evidence="1 2">
    <name type="scientific">Methylophaga frappieri (strain ATCC BAA-2434 / DSM 25690 / JAM7)</name>
    <dbReference type="NCBI Taxonomy" id="754477"/>
    <lineage>
        <taxon>Bacteria</taxon>
        <taxon>Pseudomonadati</taxon>
        <taxon>Pseudomonadota</taxon>
        <taxon>Gammaproteobacteria</taxon>
        <taxon>Thiotrichales</taxon>
        <taxon>Piscirickettsiaceae</taxon>
        <taxon>Methylophaga</taxon>
    </lineage>
</organism>
<evidence type="ECO:0000313" key="2">
    <source>
        <dbReference type="Proteomes" id="UP000009145"/>
    </source>
</evidence>
<dbReference type="AlphaFoldDB" id="I1YL84"/>
<dbReference type="KEGG" id="mec:Q7C_2556"/>
<accession>I1YL84</accession>
<gene>
    <name evidence="1" type="ordered locus">Q7C_2556</name>
</gene>
<keyword evidence="2" id="KW-1185">Reference proteome</keyword>
<dbReference type="PATRIC" id="fig|754477.3.peg.2510"/>
<dbReference type="Proteomes" id="UP000009145">
    <property type="component" value="Chromosome"/>
</dbReference>
<reference evidence="1 2" key="1">
    <citation type="journal article" date="2012" name="J. Bacteriol.">
        <title>Complete genome sequences of Methylophaga sp. strain JAM1 and Methylophaga sp. strain JAM7.</title>
        <authorList>
            <person name="Villeneuve C."/>
            <person name="Martineau C."/>
            <person name="Mauffrey F."/>
            <person name="Villemur R."/>
        </authorList>
    </citation>
    <scope>NUCLEOTIDE SEQUENCE [LARGE SCALE GENOMIC DNA]</scope>
    <source>
        <strain evidence="1 2">JAM7</strain>
    </source>
</reference>
<dbReference type="EMBL" id="CP003380">
    <property type="protein sequence ID" value="AFJ03677.1"/>
    <property type="molecule type" value="Genomic_DNA"/>
</dbReference>
<proteinExistence type="predicted"/>
<dbReference type="HOGENOM" id="CLU_3137577_0_0_6"/>